<dbReference type="Proteomes" id="UP001500540">
    <property type="component" value="Unassembled WGS sequence"/>
</dbReference>
<comment type="caution">
    <text evidence="2">The sequence shown here is derived from an EMBL/GenBank/DDBJ whole genome shotgun (WGS) entry which is preliminary data.</text>
</comment>
<feature type="domain" description="Plasmid pRiA4b Orf3-like" evidence="1">
    <location>
        <begin position="10"/>
        <end position="202"/>
    </location>
</feature>
<sequence>MADDRTEPTMLRLRAGLQGSDPEIWREVETGDWLTLAQLHDVLQIAFGWQQAHLHRFSDEDPWASPGRGIPRIGRQPRAWVDQWSLLESGGEAGEADEADATLAEAFRDGGPLWYEYDLGDGWMHRIDLVATRAAPPGTAPVRLVDGARRAPFEDSGGLGGYAEKLAIMADPGHPEHNEILGWARSVAGPWGSIDPEQIDLDGARADLELLTGPATPDMSGLVDAARDIDDDAPIVGFAANLPVPYRANLRAHLRTSGVLDPVTLTDDEAAELVRPYHWLMERIGDDGLALTAAGRLPPALVRAAVAELDWGSLVYGQTDREDNTWPVHLLRTTAERLRLVRKVKGRLVLAARTRALRDDPQALCRQVAHVLLRQRMDEAQQLACTTFVLGIADGSISRQDDGAALVFEIVNGFGYTDEQGMPLDKRWYFALTEPARSVLNTLGLRRSPLDASAAPSDALRRFARLALR</sequence>
<dbReference type="SUPFAM" id="SSF159941">
    <property type="entry name" value="MM3350-like"/>
    <property type="match status" value="1"/>
</dbReference>
<evidence type="ECO:0000313" key="3">
    <source>
        <dbReference type="Proteomes" id="UP001500540"/>
    </source>
</evidence>
<dbReference type="PANTHER" id="PTHR41878:SF1">
    <property type="entry name" value="TNPR PROTEIN"/>
    <property type="match status" value="1"/>
</dbReference>
<gene>
    <name evidence="2" type="ORF">GCM10022240_04670</name>
</gene>
<organism evidence="2 3">
    <name type="scientific">Microbacterium kribbense</name>
    <dbReference type="NCBI Taxonomy" id="433645"/>
    <lineage>
        <taxon>Bacteria</taxon>
        <taxon>Bacillati</taxon>
        <taxon>Actinomycetota</taxon>
        <taxon>Actinomycetes</taxon>
        <taxon>Micrococcales</taxon>
        <taxon>Microbacteriaceae</taxon>
        <taxon>Microbacterium</taxon>
    </lineage>
</organism>
<evidence type="ECO:0000313" key="2">
    <source>
        <dbReference type="EMBL" id="GAA3754686.1"/>
    </source>
</evidence>
<protein>
    <recommendedName>
        <fullName evidence="1">Plasmid pRiA4b Orf3-like domain-containing protein</fullName>
    </recommendedName>
</protein>
<reference evidence="3" key="1">
    <citation type="journal article" date="2019" name="Int. J. Syst. Evol. Microbiol.">
        <title>The Global Catalogue of Microorganisms (GCM) 10K type strain sequencing project: providing services to taxonomists for standard genome sequencing and annotation.</title>
        <authorList>
            <consortium name="The Broad Institute Genomics Platform"/>
            <consortium name="The Broad Institute Genome Sequencing Center for Infectious Disease"/>
            <person name="Wu L."/>
            <person name="Ma J."/>
        </authorList>
    </citation>
    <scope>NUCLEOTIDE SEQUENCE [LARGE SCALE GENOMIC DNA]</scope>
    <source>
        <strain evidence="3">JCM 16950</strain>
    </source>
</reference>
<dbReference type="RefSeq" id="WP_344780106.1">
    <property type="nucleotide sequence ID" value="NZ_BAABAF010000001.1"/>
</dbReference>
<dbReference type="EMBL" id="BAABAF010000001">
    <property type="protein sequence ID" value="GAA3754686.1"/>
    <property type="molecule type" value="Genomic_DNA"/>
</dbReference>
<dbReference type="InterPro" id="IPR012912">
    <property type="entry name" value="Plasmid_pRiA4b_Orf3-like"/>
</dbReference>
<evidence type="ECO:0000259" key="1">
    <source>
        <dbReference type="Pfam" id="PF07929"/>
    </source>
</evidence>
<dbReference type="Gene3D" id="3.10.290.30">
    <property type="entry name" value="MM3350-like"/>
    <property type="match status" value="1"/>
</dbReference>
<dbReference type="PANTHER" id="PTHR41878">
    <property type="entry name" value="LEXA REPRESSOR-RELATED"/>
    <property type="match status" value="1"/>
</dbReference>
<proteinExistence type="predicted"/>
<name>A0ABP7G9A1_9MICO</name>
<accession>A0ABP7G9A1</accession>
<dbReference type="InterPro" id="IPR024047">
    <property type="entry name" value="MM3350-like_sf"/>
</dbReference>
<dbReference type="Pfam" id="PF07929">
    <property type="entry name" value="PRiA4_ORF3"/>
    <property type="match status" value="1"/>
</dbReference>
<keyword evidence="3" id="KW-1185">Reference proteome</keyword>